<proteinExistence type="predicted"/>
<organism evidence="1">
    <name type="scientific">Spodoptera frugiperda</name>
    <name type="common">Fall armyworm</name>
    <dbReference type="NCBI Taxonomy" id="7108"/>
    <lineage>
        <taxon>Eukaryota</taxon>
        <taxon>Metazoa</taxon>
        <taxon>Ecdysozoa</taxon>
        <taxon>Arthropoda</taxon>
        <taxon>Hexapoda</taxon>
        <taxon>Insecta</taxon>
        <taxon>Pterygota</taxon>
        <taxon>Neoptera</taxon>
        <taxon>Endopterygota</taxon>
        <taxon>Lepidoptera</taxon>
        <taxon>Glossata</taxon>
        <taxon>Ditrysia</taxon>
        <taxon>Noctuoidea</taxon>
        <taxon>Noctuidae</taxon>
        <taxon>Amphipyrinae</taxon>
        <taxon>Spodoptera</taxon>
    </lineage>
</organism>
<accession>A0A2H1V9F5</accession>
<dbReference type="EMBL" id="ODYU01001382">
    <property type="protein sequence ID" value="SOQ37480.1"/>
    <property type="molecule type" value="Genomic_DNA"/>
</dbReference>
<reference evidence="1" key="1">
    <citation type="submission" date="2016-07" db="EMBL/GenBank/DDBJ databases">
        <authorList>
            <person name="Bretaudeau A."/>
        </authorList>
    </citation>
    <scope>NUCLEOTIDE SEQUENCE</scope>
    <source>
        <strain evidence="1">Rice</strain>
        <tissue evidence="1">Whole body</tissue>
    </source>
</reference>
<evidence type="ECO:0000313" key="1">
    <source>
        <dbReference type="EMBL" id="SOQ37480.1"/>
    </source>
</evidence>
<name>A0A2H1V9F5_SPOFR</name>
<gene>
    <name evidence="1" type="ORF">SFRICE_000940</name>
</gene>
<protein>
    <submittedName>
        <fullName evidence="1">SFRICE_000940</fullName>
    </submittedName>
</protein>
<dbReference type="AlphaFoldDB" id="A0A2H1V9F5"/>
<sequence>MTLQPQWVRGGNHPITSPVLGEARGNVRLLVTKNHPVPTPAFQAGGPVNPYLVPDSMKRRNAETKQCQFLITTSTSPTQPGYLGLPQQKRPQEWLKPKAQAKLVAYHTSEF</sequence>